<dbReference type="InterPro" id="IPR001401">
    <property type="entry name" value="Dynamin_GTPase"/>
</dbReference>
<dbReference type="Proteomes" id="UP001530315">
    <property type="component" value="Unassembled WGS sequence"/>
</dbReference>
<dbReference type="Pfam" id="PF02212">
    <property type="entry name" value="GED"/>
    <property type="match status" value="1"/>
</dbReference>
<dbReference type="CDD" id="cd08771">
    <property type="entry name" value="DLP_1"/>
    <property type="match status" value="1"/>
</dbReference>
<dbReference type="AlphaFoldDB" id="A0ABD3MTG2"/>
<feature type="domain" description="Dynamin-type G" evidence="6">
    <location>
        <begin position="23"/>
        <end position="381"/>
    </location>
</feature>
<dbReference type="InterPro" id="IPR003130">
    <property type="entry name" value="GED"/>
</dbReference>
<dbReference type="EMBL" id="JALLAZ020001711">
    <property type="protein sequence ID" value="KAL3767240.1"/>
    <property type="molecule type" value="Genomic_DNA"/>
</dbReference>
<accession>A0ABD3MTG2</accession>
<evidence type="ECO:0000259" key="5">
    <source>
        <dbReference type="PROSITE" id="PS51388"/>
    </source>
</evidence>
<evidence type="ECO:0000256" key="3">
    <source>
        <dbReference type="RuleBase" id="RU003932"/>
    </source>
</evidence>
<keyword evidence="1 3" id="KW-0547">Nucleotide-binding</keyword>
<dbReference type="Gene3D" id="3.40.50.300">
    <property type="entry name" value="P-loop containing nucleotide triphosphate hydrolases"/>
    <property type="match status" value="1"/>
</dbReference>
<dbReference type="GO" id="GO:0005525">
    <property type="term" value="F:GTP binding"/>
    <property type="evidence" value="ECO:0007669"/>
    <property type="project" value="UniProtKB-KW"/>
</dbReference>
<dbReference type="PROSITE" id="PS51388">
    <property type="entry name" value="GED"/>
    <property type="match status" value="1"/>
</dbReference>
<reference evidence="7 8" key="1">
    <citation type="submission" date="2024-10" db="EMBL/GenBank/DDBJ databases">
        <title>Updated reference genomes for cyclostephanoid diatoms.</title>
        <authorList>
            <person name="Roberts W.R."/>
            <person name="Alverson A.J."/>
        </authorList>
    </citation>
    <scope>NUCLEOTIDE SEQUENCE [LARGE SCALE GENOMIC DNA]</scope>
    <source>
        <strain evidence="7 8">AJA276-08</strain>
    </source>
</reference>
<dbReference type="PROSITE" id="PS51718">
    <property type="entry name" value="G_DYNAMIN_2"/>
    <property type="match status" value="1"/>
</dbReference>
<dbReference type="Pfam" id="PF01031">
    <property type="entry name" value="Dynamin_M"/>
    <property type="match status" value="2"/>
</dbReference>
<keyword evidence="2 3" id="KW-0342">GTP-binding</keyword>
<dbReference type="InterPro" id="IPR045063">
    <property type="entry name" value="Dynamin_N"/>
</dbReference>
<comment type="caution">
    <text evidence="7">The sequence shown here is derived from an EMBL/GenBank/DDBJ whole genome shotgun (WGS) entry which is preliminary data.</text>
</comment>
<dbReference type="PROSITE" id="PS00410">
    <property type="entry name" value="G_DYNAMIN_1"/>
    <property type="match status" value="1"/>
</dbReference>
<proteinExistence type="inferred from homology"/>
<evidence type="ECO:0000256" key="1">
    <source>
        <dbReference type="ARBA" id="ARBA00022741"/>
    </source>
</evidence>
<dbReference type="SUPFAM" id="SSF52540">
    <property type="entry name" value="P-loop containing nucleoside triphosphate hydrolases"/>
    <property type="match status" value="1"/>
</dbReference>
<feature type="region of interest" description="Disordered" evidence="4">
    <location>
        <begin position="70"/>
        <end position="165"/>
    </location>
</feature>
<comment type="similarity">
    <text evidence="3">Belongs to the TRAFAC class dynamin-like GTPase superfamily. Dynamin/Fzo/YdjA family.</text>
</comment>
<dbReference type="PANTHER" id="PTHR11566">
    <property type="entry name" value="DYNAMIN"/>
    <property type="match status" value="1"/>
</dbReference>
<gene>
    <name evidence="7" type="ORF">ACHAW5_005251</name>
</gene>
<dbReference type="InterPro" id="IPR030381">
    <property type="entry name" value="G_DYNAMIN_dom"/>
</dbReference>
<evidence type="ECO:0000256" key="4">
    <source>
        <dbReference type="SAM" id="MobiDB-lite"/>
    </source>
</evidence>
<name>A0ABD3MTG2_9STRA</name>
<dbReference type="InterPro" id="IPR019762">
    <property type="entry name" value="Dynamin_GTPase_CS"/>
</dbReference>
<dbReference type="SMART" id="SM00053">
    <property type="entry name" value="DYNc"/>
    <property type="match status" value="1"/>
</dbReference>
<feature type="compositionally biased region" description="Basic and acidic residues" evidence="4">
    <location>
        <begin position="112"/>
        <end position="121"/>
    </location>
</feature>
<dbReference type="PANTHER" id="PTHR11566:SF21">
    <property type="entry name" value="DYNAMIN RELATED PROTEIN 1, ISOFORM A"/>
    <property type="match status" value="1"/>
</dbReference>
<organism evidence="7 8">
    <name type="scientific">Stephanodiscus triporus</name>
    <dbReference type="NCBI Taxonomy" id="2934178"/>
    <lineage>
        <taxon>Eukaryota</taxon>
        <taxon>Sar</taxon>
        <taxon>Stramenopiles</taxon>
        <taxon>Ochrophyta</taxon>
        <taxon>Bacillariophyta</taxon>
        <taxon>Coscinodiscophyceae</taxon>
        <taxon>Thalassiosirophycidae</taxon>
        <taxon>Stephanodiscales</taxon>
        <taxon>Stephanodiscaceae</taxon>
        <taxon>Stephanodiscus</taxon>
    </lineage>
</organism>
<dbReference type="PRINTS" id="PR00195">
    <property type="entry name" value="DYNAMIN"/>
</dbReference>
<feature type="compositionally biased region" description="Acidic residues" evidence="4">
    <location>
        <begin position="77"/>
        <end position="111"/>
    </location>
</feature>
<dbReference type="InterPro" id="IPR020850">
    <property type="entry name" value="GED_dom"/>
</dbReference>
<evidence type="ECO:0000259" key="6">
    <source>
        <dbReference type="PROSITE" id="PS51718"/>
    </source>
</evidence>
<evidence type="ECO:0000313" key="7">
    <source>
        <dbReference type="EMBL" id="KAL3767240.1"/>
    </source>
</evidence>
<dbReference type="InterPro" id="IPR000375">
    <property type="entry name" value="Dynamin_stalk"/>
</dbReference>
<feature type="domain" description="GED" evidence="5">
    <location>
        <begin position="843"/>
        <end position="934"/>
    </location>
</feature>
<keyword evidence="8" id="KW-1185">Reference proteome</keyword>
<evidence type="ECO:0000313" key="8">
    <source>
        <dbReference type="Proteomes" id="UP001530315"/>
    </source>
</evidence>
<dbReference type="Gene3D" id="1.20.120.1240">
    <property type="entry name" value="Dynamin, middle domain"/>
    <property type="match status" value="2"/>
</dbReference>
<dbReference type="InterPro" id="IPR027417">
    <property type="entry name" value="P-loop_NTPase"/>
</dbReference>
<evidence type="ECO:0008006" key="9">
    <source>
        <dbReference type="Google" id="ProtNLM"/>
    </source>
</evidence>
<evidence type="ECO:0000256" key="2">
    <source>
        <dbReference type="ARBA" id="ARBA00023134"/>
    </source>
</evidence>
<dbReference type="InterPro" id="IPR022812">
    <property type="entry name" value="Dynamin"/>
</dbReference>
<protein>
    <recommendedName>
        <fullName evidence="9">Dynamin GTPase</fullName>
    </recommendedName>
</protein>
<sequence length="937" mass="101275">MEELIPIASKLQDVLGALGQNTNLDLPQIVVIGGQSSGKSSVLESVVGRSFLPRGTGIVTRRPLVLQLFNTASPPDDGLDEDGGDDDDDDDYDDDGVGDGDDDYDDDGGDGVDERKADRRGGALRHPRRGGVNDRRGRRRRRRQTTTTAESVPTGPSPPSQEWGEFLHQPGKRYYDFSQIRDEISRDTNRLAGLHSKGVSPTPIHLKIYSPNVLSLTMVDLPGLTKVAIKDQPEDIEEQIYSINCQYGSNPNAILLAVTSANTDLASSDALKLARQLDPRGERTIGVLTKLDLMDPGTDASEILHNRIVPLRRGYVAVVNRGQRDIDADLSIRVGLRNEERFFRTHPVYSRDRSILGRCGTVNLARNLNSILIHHIRECLPELKIRIANMMGDVQGELDALGMPEGSGRADDDPGVLGGKLLGLLSKFSANFAAMIDGRASNTNQHHDGMPLLPSCGGGGGGTVTMGGAVGYGNVAGGIGMGMTGGMALGTSYGAAGAATVGGTGADELYGGARISYIFHQVFGRSLNSVGAFDGLAEDEIRTTIGNANGTRPALFVPEISFDILVRRQIRRLEQPGVQCVDLVYDELQRIAAQSEPTELTRYPNLRDRMMDVVSSLLKRSVGPTQMWVSNLVRIELSYINTNHPDFIGGSRAVARLMEKMSIEKEIAARKAAAAAAAGPTTSDIDKRNGVMTPVRERLDSPEIGATPLSSSSLEKYMDDGHSQSQHGAPPQHVVVDRGIGAANNAGGDSGGIMNFIFRGNNPPHHHAAAAAAGGMKRSDSWNNRGIVNGGGNVRSTNSHYGSAGSIGGGMGGGPPTIVQLPQVPDTMRQTDAPPSDRERVETEIIKSLIDSYFSIVRKNYIDMVPKTIMYFLVNHVKDEIQNELVSELYRESEVGFLMKEAKDIAVRRRTCLEMRDLLEKALEIVNEVRDFNTFSK</sequence>
<dbReference type="SMART" id="SM00302">
    <property type="entry name" value="GED"/>
    <property type="match status" value="1"/>
</dbReference>
<dbReference type="Pfam" id="PF00350">
    <property type="entry name" value="Dynamin_N"/>
    <property type="match status" value="1"/>
</dbReference>